<evidence type="ECO:0000256" key="1">
    <source>
        <dbReference type="ARBA" id="ARBA00012104"/>
    </source>
</evidence>
<keyword evidence="8" id="KW-1185">Reference proteome</keyword>
<dbReference type="GO" id="GO:0005829">
    <property type="term" value="C:cytosol"/>
    <property type="evidence" value="ECO:0007669"/>
    <property type="project" value="TreeGrafter"/>
</dbReference>
<evidence type="ECO:0000313" key="7">
    <source>
        <dbReference type="EMBL" id="MBC8584141.1"/>
    </source>
</evidence>
<keyword evidence="3" id="KW-0547">Nucleotide-binding</keyword>
<keyword evidence="2 7" id="KW-0808">Transferase</keyword>
<evidence type="ECO:0000259" key="6">
    <source>
        <dbReference type="Pfam" id="PF08543"/>
    </source>
</evidence>
<keyword evidence="4 7" id="KW-0418">Kinase</keyword>
<protein>
    <recommendedName>
        <fullName evidence="1">pyridoxal kinase</fullName>
        <ecNumber evidence="1">2.7.1.35</ecNumber>
    </recommendedName>
</protein>
<dbReference type="Gene3D" id="3.40.1190.20">
    <property type="match status" value="1"/>
</dbReference>
<evidence type="ECO:0000256" key="3">
    <source>
        <dbReference type="ARBA" id="ARBA00022741"/>
    </source>
</evidence>
<dbReference type="CDD" id="cd01173">
    <property type="entry name" value="pyridoxal_pyridoxamine_kinase"/>
    <property type="match status" value="1"/>
</dbReference>
<evidence type="ECO:0000256" key="5">
    <source>
        <dbReference type="ARBA" id="ARBA00022840"/>
    </source>
</evidence>
<name>A0A926EKB2_9FIRM</name>
<accession>A0A926EKB2</accession>
<dbReference type="InterPro" id="IPR004625">
    <property type="entry name" value="PyrdxlKinase"/>
</dbReference>
<sequence>MAIPKVAAIHDLSGLGKCSLTSAIPILAAMGVQACPLPTAALSNQTGFQSFSCVDLTDYMSPFAHEWKKQGVQFDGIYTGFLNDLRQVKITEDFIKDFRTPHTLVLIDPVLGDNGHLYPVFDQAMSQRIKQLIRYGDIITPNLTEACLLTDSDYKIYSSFTDISPFWHLAQQLAEIGPKIVVISGIHQGANICNLAYDARDNSRFIVKNRRIGANFSGTGDILAAILCGGLVRKQPLKTILEKAALLLEKAVDETCTEQTDPNEGIAFENYLYLLMGKELSI</sequence>
<keyword evidence="5" id="KW-0067">ATP-binding</keyword>
<feature type="domain" description="Pyridoxamine kinase/Phosphomethylpyrimidine kinase" evidence="6">
    <location>
        <begin position="29"/>
        <end position="256"/>
    </location>
</feature>
<dbReference type="Pfam" id="PF08543">
    <property type="entry name" value="Phos_pyr_kin"/>
    <property type="match status" value="1"/>
</dbReference>
<dbReference type="Proteomes" id="UP000623678">
    <property type="component" value="Unassembled WGS sequence"/>
</dbReference>
<dbReference type="InterPro" id="IPR013749">
    <property type="entry name" value="PM/HMP-P_kinase-1"/>
</dbReference>
<organism evidence="7 8">
    <name type="scientific">Youxingia wuxianensis</name>
    <dbReference type="NCBI Taxonomy" id="2763678"/>
    <lineage>
        <taxon>Bacteria</taxon>
        <taxon>Bacillati</taxon>
        <taxon>Bacillota</taxon>
        <taxon>Clostridia</taxon>
        <taxon>Eubacteriales</taxon>
        <taxon>Oscillospiraceae</taxon>
        <taxon>Youxingia</taxon>
    </lineage>
</organism>
<reference evidence="7" key="1">
    <citation type="submission" date="2020-08" db="EMBL/GenBank/DDBJ databases">
        <title>Genome public.</title>
        <authorList>
            <person name="Liu C."/>
            <person name="Sun Q."/>
        </authorList>
    </citation>
    <scope>NUCLEOTIDE SEQUENCE</scope>
    <source>
        <strain evidence="7">NSJ-64</strain>
    </source>
</reference>
<evidence type="ECO:0000256" key="2">
    <source>
        <dbReference type="ARBA" id="ARBA00022679"/>
    </source>
</evidence>
<proteinExistence type="predicted"/>
<dbReference type="EMBL" id="JACRTD010000001">
    <property type="protein sequence ID" value="MBC8584141.1"/>
    <property type="molecule type" value="Genomic_DNA"/>
</dbReference>
<dbReference type="PANTHER" id="PTHR10534">
    <property type="entry name" value="PYRIDOXAL KINASE"/>
    <property type="match status" value="1"/>
</dbReference>
<dbReference type="GO" id="GO:0008478">
    <property type="term" value="F:pyridoxal kinase activity"/>
    <property type="evidence" value="ECO:0007669"/>
    <property type="project" value="UniProtKB-EC"/>
</dbReference>
<dbReference type="GO" id="GO:0009443">
    <property type="term" value="P:pyridoxal 5'-phosphate salvage"/>
    <property type="evidence" value="ECO:0007669"/>
    <property type="project" value="InterPro"/>
</dbReference>
<evidence type="ECO:0000313" key="8">
    <source>
        <dbReference type="Proteomes" id="UP000623678"/>
    </source>
</evidence>
<dbReference type="PROSITE" id="PS51257">
    <property type="entry name" value="PROKAR_LIPOPROTEIN"/>
    <property type="match status" value="1"/>
</dbReference>
<dbReference type="RefSeq" id="WP_262393993.1">
    <property type="nucleotide sequence ID" value="NZ_JACRTD010000001.1"/>
</dbReference>
<dbReference type="GO" id="GO:0005524">
    <property type="term" value="F:ATP binding"/>
    <property type="evidence" value="ECO:0007669"/>
    <property type="project" value="UniProtKB-KW"/>
</dbReference>
<dbReference type="SUPFAM" id="SSF53613">
    <property type="entry name" value="Ribokinase-like"/>
    <property type="match status" value="1"/>
</dbReference>
<gene>
    <name evidence="7" type="ORF">H8705_00895</name>
</gene>
<dbReference type="EC" id="2.7.1.35" evidence="1"/>
<dbReference type="PANTHER" id="PTHR10534:SF2">
    <property type="entry name" value="PYRIDOXAL KINASE"/>
    <property type="match status" value="1"/>
</dbReference>
<evidence type="ECO:0000256" key="4">
    <source>
        <dbReference type="ARBA" id="ARBA00022777"/>
    </source>
</evidence>
<comment type="caution">
    <text evidence="7">The sequence shown here is derived from an EMBL/GenBank/DDBJ whole genome shotgun (WGS) entry which is preliminary data.</text>
</comment>
<dbReference type="InterPro" id="IPR029056">
    <property type="entry name" value="Ribokinase-like"/>
</dbReference>
<dbReference type="AlphaFoldDB" id="A0A926EKB2"/>
<dbReference type="NCBIfam" id="NF005491">
    <property type="entry name" value="PRK07105.1"/>
    <property type="match status" value="1"/>
</dbReference>